<dbReference type="InterPro" id="IPR043133">
    <property type="entry name" value="GTP-CH-I_C/QueF"/>
</dbReference>
<gene>
    <name evidence="2" type="ORF">GRI36_07365</name>
</gene>
<dbReference type="SUPFAM" id="SSF55620">
    <property type="entry name" value="Tetrahydrobiopterin biosynthesis enzymes-like"/>
    <property type="match status" value="1"/>
</dbReference>
<dbReference type="Gene3D" id="3.30.1130.10">
    <property type="match status" value="1"/>
</dbReference>
<dbReference type="SMART" id="SM00905">
    <property type="entry name" value="FolB"/>
    <property type="match status" value="1"/>
</dbReference>
<dbReference type="RefSeq" id="WP_160597869.1">
    <property type="nucleotide sequence ID" value="NZ_WTYS01000001.1"/>
</dbReference>
<protein>
    <submittedName>
        <fullName evidence="2">Dihydroneopterin aldolase</fullName>
    </submittedName>
</protein>
<name>A0A6I4SNH9_9SPHN</name>
<dbReference type="OrthoDB" id="7594733at2"/>
<proteinExistence type="predicted"/>
<sequence>MRYIIHLDRLDAQFSIGIHDFERAEPQRLQISARLVIEIAGQPSDSIESVFNYDGLRDAILAIAAEGHHDLQETVAAKIAEFCRFSKHIVGGIVRTNKPDVYPDAAGVGCEMSWGDDAALTLLACGFR</sequence>
<evidence type="ECO:0000313" key="3">
    <source>
        <dbReference type="Proteomes" id="UP000468943"/>
    </source>
</evidence>
<feature type="domain" description="Dihydroneopterin aldolase/epimerase" evidence="1">
    <location>
        <begin position="5"/>
        <end position="114"/>
    </location>
</feature>
<dbReference type="Pfam" id="PF02152">
    <property type="entry name" value="FolB"/>
    <property type="match status" value="1"/>
</dbReference>
<evidence type="ECO:0000313" key="2">
    <source>
        <dbReference type="EMBL" id="MXO56700.1"/>
    </source>
</evidence>
<comment type="caution">
    <text evidence="2">The sequence shown here is derived from an EMBL/GenBank/DDBJ whole genome shotgun (WGS) entry which is preliminary data.</text>
</comment>
<dbReference type="GO" id="GO:0004150">
    <property type="term" value="F:dihydroneopterin aldolase activity"/>
    <property type="evidence" value="ECO:0007669"/>
    <property type="project" value="InterPro"/>
</dbReference>
<keyword evidence="3" id="KW-1185">Reference proteome</keyword>
<dbReference type="Proteomes" id="UP000468943">
    <property type="component" value="Unassembled WGS sequence"/>
</dbReference>
<reference evidence="2 3" key="1">
    <citation type="submission" date="2019-12" db="EMBL/GenBank/DDBJ databases">
        <title>Genomic-based taxomic classification of the family Erythrobacteraceae.</title>
        <authorList>
            <person name="Xu L."/>
        </authorList>
    </citation>
    <scope>NUCLEOTIDE SEQUENCE [LARGE SCALE GENOMIC DNA]</scope>
    <source>
        <strain evidence="2 3">JCM 17802</strain>
    </source>
</reference>
<accession>A0A6I4SNH9</accession>
<evidence type="ECO:0000259" key="1">
    <source>
        <dbReference type="SMART" id="SM00905"/>
    </source>
</evidence>
<dbReference type="EMBL" id="WTYS01000001">
    <property type="protein sequence ID" value="MXO56700.1"/>
    <property type="molecule type" value="Genomic_DNA"/>
</dbReference>
<dbReference type="AlphaFoldDB" id="A0A6I4SNH9"/>
<dbReference type="InterPro" id="IPR006157">
    <property type="entry name" value="FolB_dom"/>
</dbReference>
<dbReference type="GO" id="GO:0006760">
    <property type="term" value="P:folic acid-containing compound metabolic process"/>
    <property type="evidence" value="ECO:0007669"/>
    <property type="project" value="InterPro"/>
</dbReference>
<organism evidence="2 3">
    <name type="scientific">Pontixanthobacter gangjinensis</name>
    <dbReference type="NCBI Taxonomy" id="1028742"/>
    <lineage>
        <taxon>Bacteria</taxon>
        <taxon>Pseudomonadati</taxon>
        <taxon>Pseudomonadota</taxon>
        <taxon>Alphaproteobacteria</taxon>
        <taxon>Sphingomonadales</taxon>
        <taxon>Erythrobacteraceae</taxon>
        <taxon>Pontixanthobacter</taxon>
    </lineage>
</organism>